<dbReference type="EMBL" id="QGHF01000010">
    <property type="protein sequence ID" value="PWK94566.1"/>
    <property type="molecule type" value="Genomic_DNA"/>
</dbReference>
<gene>
    <name evidence="2" type="ORF">C7431_11060</name>
</gene>
<keyword evidence="1" id="KW-0812">Transmembrane</keyword>
<sequence length="136" mass="15312">MTKNNSLRYWHELCARMLAEADSLPLGEQRESFRHSIAHAIKKAGINDTEFAVHGVEALEQLRKARHSLSLSGVDAADYRQIDASIQTLEPLVSLKEACERVRVISKSVYWSITVIEVVGTLCFSLLMYLLISLTH</sequence>
<keyword evidence="1" id="KW-1133">Transmembrane helix</keyword>
<accession>A0A2V2B5D6</accession>
<evidence type="ECO:0000313" key="3">
    <source>
        <dbReference type="Proteomes" id="UP000245981"/>
    </source>
</evidence>
<reference evidence="2 3" key="1">
    <citation type="submission" date="2018-05" db="EMBL/GenBank/DDBJ databases">
        <title>Genomic Encyclopedia of Type Strains, Phase IV (KMG-V): Genome sequencing to study the core and pangenomes of soil and plant-associated prokaryotes.</title>
        <authorList>
            <person name="Whitman W."/>
        </authorList>
    </citation>
    <scope>NUCLEOTIDE SEQUENCE [LARGE SCALE GENOMIC DNA]</scope>
    <source>
        <strain evidence="2 3">PNA 200-10</strain>
    </source>
</reference>
<protein>
    <submittedName>
        <fullName evidence="2">Uncharacterized protein</fullName>
    </submittedName>
</protein>
<dbReference type="Proteomes" id="UP000245981">
    <property type="component" value="Unassembled WGS sequence"/>
</dbReference>
<proteinExistence type="predicted"/>
<dbReference type="AlphaFoldDB" id="A0A2V2B5D6"/>
<name>A0A2V2B5D6_9GAMM</name>
<feature type="transmembrane region" description="Helical" evidence="1">
    <location>
        <begin position="109"/>
        <end position="132"/>
    </location>
</feature>
<evidence type="ECO:0000256" key="1">
    <source>
        <dbReference type="SAM" id="Phobius"/>
    </source>
</evidence>
<dbReference type="RefSeq" id="WP_109717998.1">
    <property type="nucleotide sequence ID" value="NZ_QGHF01000010.1"/>
</dbReference>
<evidence type="ECO:0000313" key="2">
    <source>
        <dbReference type="EMBL" id="PWK94566.1"/>
    </source>
</evidence>
<keyword evidence="1" id="KW-0472">Membrane</keyword>
<comment type="caution">
    <text evidence="2">The sequence shown here is derived from an EMBL/GenBank/DDBJ whole genome shotgun (WGS) entry which is preliminary data.</text>
</comment>
<organism evidence="2 3">
    <name type="scientific">Pantoea allii</name>
    <dbReference type="NCBI Taxonomy" id="574096"/>
    <lineage>
        <taxon>Bacteria</taxon>
        <taxon>Pseudomonadati</taxon>
        <taxon>Pseudomonadota</taxon>
        <taxon>Gammaproteobacteria</taxon>
        <taxon>Enterobacterales</taxon>
        <taxon>Erwiniaceae</taxon>
        <taxon>Pantoea</taxon>
    </lineage>
</organism>